<protein>
    <submittedName>
        <fullName evidence="1">Uncharacterized protein</fullName>
    </submittedName>
</protein>
<sequence>MADRKVRDLACETRFTVRRVDEEETQQSQQRKVRSSYQEGITCHDICNNVFVSSFKSFVRGQQPMPKFLGDSKNMGPQFNCLFIGKQPVRPQLTCSRRYEYWDFYLQEDAALKEVQVRKDTHSLYVIRNLNVH</sequence>
<gene>
    <name evidence="1" type="ORF">TBIB3V08_LOCUS9736</name>
</gene>
<dbReference type="AlphaFoldDB" id="A0A7R9F5P8"/>
<proteinExistence type="predicted"/>
<reference evidence="1" key="1">
    <citation type="submission" date="2020-11" db="EMBL/GenBank/DDBJ databases">
        <authorList>
            <person name="Tran Van P."/>
        </authorList>
    </citation>
    <scope>NUCLEOTIDE SEQUENCE</scope>
</reference>
<name>A0A7R9F5P8_9NEOP</name>
<dbReference type="EMBL" id="OD568874">
    <property type="protein sequence ID" value="CAD7447421.1"/>
    <property type="molecule type" value="Genomic_DNA"/>
</dbReference>
<organism evidence="1">
    <name type="scientific">Timema bartmani</name>
    <dbReference type="NCBI Taxonomy" id="61472"/>
    <lineage>
        <taxon>Eukaryota</taxon>
        <taxon>Metazoa</taxon>
        <taxon>Ecdysozoa</taxon>
        <taxon>Arthropoda</taxon>
        <taxon>Hexapoda</taxon>
        <taxon>Insecta</taxon>
        <taxon>Pterygota</taxon>
        <taxon>Neoptera</taxon>
        <taxon>Polyneoptera</taxon>
        <taxon>Phasmatodea</taxon>
        <taxon>Timematodea</taxon>
        <taxon>Timematoidea</taxon>
        <taxon>Timematidae</taxon>
        <taxon>Timema</taxon>
    </lineage>
</organism>
<evidence type="ECO:0000313" key="1">
    <source>
        <dbReference type="EMBL" id="CAD7447421.1"/>
    </source>
</evidence>
<accession>A0A7R9F5P8</accession>